<gene>
    <name evidence="3" type="ORF">CWE09_03125</name>
</gene>
<dbReference type="PROSITE" id="PS51257">
    <property type="entry name" value="PROKAR_LIPOPROTEIN"/>
    <property type="match status" value="1"/>
</dbReference>
<dbReference type="InterPro" id="IPR025202">
    <property type="entry name" value="PLD-like_dom"/>
</dbReference>
<keyword evidence="4" id="KW-1185">Reference proteome</keyword>
<proteinExistence type="predicted"/>
<dbReference type="CDD" id="cd09113">
    <property type="entry name" value="PLDc_ymdC_like_2"/>
    <property type="match status" value="1"/>
</dbReference>
<dbReference type="CDD" id="cd09111">
    <property type="entry name" value="PLDc_ymdC_like_1"/>
    <property type="match status" value="1"/>
</dbReference>
<accession>A0A432W6P5</accession>
<comment type="caution">
    <text evidence="3">The sequence shown here is derived from an EMBL/GenBank/DDBJ whole genome shotgun (WGS) entry which is preliminary data.</text>
</comment>
<dbReference type="Gene3D" id="3.30.870.10">
    <property type="entry name" value="Endonuclease Chain A"/>
    <property type="match status" value="2"/>
</dbReference>
<evidence type="ECO:0000256" key="1">
    <source>
        <dbReference type="SAM" id="SignalP"/>
    </source>
</evidence>
<dbReference type="InterPro" id="IPR001736">
    <property type="entry name" value="PLipase_D/transphosphatidylase"/>
</dbReference>
<dbReference type="Pfam" id="PF13091">
    <property type="entry name" value="PLDc_2"/>
    <property type="match status" value="2"/>
</dbReference>
<dbReference type="Proteomes" id="UP000288293">
    <property type="component" value="Unassembled WGS sequence"/>
</dbReference>
<dbReference type="EMBL" id="PIPL01000001">
    <property type="protein sequence ID" value="RUO25737.1"/>
    <property type="molecule type" value="Genomic_DNA"/>
</dbReference>
<evidence type="ECO:0000259" key="2">
    <source>
        <dbReference type="PROSITE" id="PS50035"/>
    </source>
</evidence>
<protein>
    <recommendedName>
        <fullName evidence="2">PLD phosphodiesterase domain-containing protein</fullName>
    </recommendedName>
</protein>
<dbReference type="GO" id="GO:0030572">
    <property type="term" value="F:phosphatidyltransferase activity"/>
    <property type="evidence" value="ECO:0007669"/>
    <property type="project" value="UniProtKB-ARBA"/>
</dbReference>
<dbReference type="PANTHER" id="PTHR21248">
    <property type="entry name" value="CARDIOLIPIN SYNTHASE"/>
    <property type="match status" value="1"/>
</dbReference>
<name>A0A432W6P5_9GAMM</name>
<dbReference type="AlphaFoldDB" id="A0A432W6P5"/>
<reference evidence="3 4" key="1">
    <citation type="journal article" date="2011" name="Front. Microbiol.">
        <title>Genomic signatures of strain selection and enhancement in Bacillus atrophaeus var. globigii, a historical biowarfare simulant.</title>
        <authorList>
            <person name="Gibbons H.S."/>
            <person name="Broomall S.M."/>
            <person name="McNew L.A."/>
            <person name="Daligault H."/>
            <person name="Chapman C."/>
            <person name="Bruce D."/>
            <person name="Karavis M."/>
            <person name="Krepps M."/>
            <person name="McGregor P.A."/>
            <person name="Hong C."/>
            <person name="Park K.H."/>
            <person name="Akmal A."/>
            <person name="Feldman A."/>
            <person name="Lin J.S."/>
            <person name="Chang W.E."/>
            <person name="Higgs B.W."/>
            <person name="Demirev P."/>
            <person name="Lindquist J."/>
            <person name="Liem A."/>
            <person name="Fochler E."/>
            <person name="Read T.D."/>
            <person name="Tapia R."/>
            <person name="Johnson S."/>
            <person name="Bishop-Lilly K.A."/>
            <person name="Detter C."/>
            <person name="Han C."/>
            <person name="Sozhamannan S."/>
            <person name="Rosenzweig C.N."/>
            <person name="Skowronski E.W."/>
        </authorList>
    </citation>
    <scope>NUCLEOTIDE SEQUENCE [LARGE SCALE GENOMIC DNA]</scope>
    <source>
        <strain evidence="3 4">MLST1</strain>
    </source>
</reference>
<dbReference type="PANTHER" id="PTHR21248:SF12">
    <property type="entry name" value="CARDIOLIPIN SYNTHASE C"/>
    <property type="match status" value="1"/>
</dbReference>
<evidence type="ECO:0000313" key="3">
    <source>
        <dbReference type="EMBL" id="RUO25737.1"/>
    </source>
</evidence>
<feature type="domain" description="PLD phosphodiesterase" evidence="2">
    <location>
        <begin position="166"/>
        <end position="193"/>
    </location>
</feature>
<dbReference type="GO" id="GO:0032049">
    <property type="term" value="P:cardiolipin biosynthetic process"/>
    <property type="evidence" value="ECO:0007669"/>
    <property type="project" value="UniProtKB-ARBA"/>
</dbReference>
<feature type="domain" description="PLD phosphodiesterase" evidence="2">
    <location>
        <begin position="405"/>
        <end position="432"/>
    </location>
</feature>
<dbReference type="PROSITE" id="PS50035">
    <property type="entry name" value="PLD"/>
    <property type="match status" value="2"/>
</dbReference>
<organism evidence="3 4">
    <name type="scientific">Aliidiomarina minuta</name>
    <dbReference type="NCBI Taxonomy" id="880057"/>
    <lineage>
        <taxon>Bacteria</taxon>
        <taxon>Pseudomonadati</taxon>
        <taxon>Pseudomonadota</taxon>
        <taxon>Gammaproteobacteria</taxon>
        <taxon>Alteromonadales</taxon>
        <taxon>Idiomarinaceae</taxon>
        <taxon>Aliidiomarina</taxon>
    </lineage>
</organism>
<dbReference type="SMART" id="SM00155">
    <property type="entry name" value="PLDc"/>
    <property type="match status" value="2"/>
</dbReference>
<feature type="chain" id="PRO_5019070455" description="PLD phosphodiesterase domain-containing protein" evidence="1">
    <location>
        <begin position="21"/>
        <end position="514"/>
    </location>
</feature>
<dbReference type="OrthoDB" id="9814092at2"/>
<dbReference type="SUPFAM" id="SSF56024">
    <property type="entry name" value="Phospholipase D/nuclease"/>
    <property type="match status" value="2"/>
</dbReference>
<keyword evidence="1" id="KW-0732">Signal</keyword>
<feature type="signal peptide" evidence="1">
    <location>
        <begin position="1"/>
        <end position="20"/>
    </location>
</feature>
<sequence length="514" mass="57116">MLLKWTTVTLILFGLLSACSRSLPTLDQRTVSQSLSAAEAANTAIGDTVAPLLQEHAGKSGVLNLAEAKDAFAARLLLAGAAEQTLDVQYYLWRDDKTGLLLMQALYAAAERGVRVRLLLDDLNTSPIDNKLAALDQHSNIEVRLFNPFINRSNRVWGFISDFPRANRRMHNKSFTADSSATIVGGRNVGDDYFSGADGVLFADLDVLAIGPVVKQVATDFDLFWASPSSYPAREFQRQPDVDEYEYSMQLIHSRQEETVTYLAAVRDRELFRKLLNGGVQLNWAITKMVSDSPAKGLGKASPEQLITHELQEIIGDPTRSVQLVSPYFVPTQAGVNALVAMARQGVEISILTNSLQATDVAIVHAGYAKWRKPLLEAGIRLYEMRPGIVAPEPDENRLPRFASAATSLHAKTFAIDGERVFIGSFNFDPRSAELNTELGFVIESKELAEETARIFAEEVPKQAYELRLSASGRMYWLERNTGQHVRHDREPGTSFGQRLSVRFFSWLPIDWLL</sequence>
<evidence type="ECO:0000313" key="4">
    <source>
        <dbReference type="Proteomes" id="UP000288293"/>
    </source>
</evidence>